<keyword evidence="4" id="KW-1185">Reference proteome</keyword>
<feature type="coiled-coil region" evidence="1">
    <location>
        <begin position="322"/>
        <end position="356"/>
    </location>
</feature>
<feature type="compositionally biased region" description="Acidic residues" evidence="2">
    <location>
        <begin position="442"/>
        <end position="459"/>
    </location>
</feature>
<sequence length="520" mass="58010">MSTAGEDSPSADGTTPNRSTASAPKNKQCPFCHESFTSSSLGRHLDLYIKDKNPKASDGIHDVDKIREIRGVITRRQPRRNIKADETGSTTGVGEVPTQTSRHHEASPYSPTKGPKTQWMLNKPSWQATGVMTDIPPTPTSRVDHSMRRVLTRSDVAIRKRLAEDRTRLRATELALQELLDSVNAARTVTHPKTPFDFDFLSQTFPALCLKLLPQQPTLHSVQVIENPKYCPIGPPGQTHFERLKQLLKQKLEETGNGKAKAQGANSSTQSNISSSSPSRETTESYDPATYMAHLIQAWDVWKTMSEARKVSQWHLEVVRAFSNSQEEQKRLSSALAQAEAEQEHLRLQIERLNECQQPKEFTFQIPTNWHIPKKAAAVIVSSQKGDTLDRETLIGKWTTAVRANSRFQQALPEMGLTDLSTNPNGIEIEYQNADGHRDNDNNEDGDSIDAAGEDDEDPVEMRGSFTNSDGISIQKSRMDPNFLNRAALDPNLRENVMDIDHGDYGAGMLIGTRHSTQIR</sequence>
<evidence type="ECO:0000313" key="4">
    <source>
        <dbReference type="Proteomes" id="UP000664169"/>
    </source>
</evidence>
<feature type="compositionally biased region" description="Low complexity" evidence="2">
    <location>
        <begin position="267"/>
        <end position="280"/>
    </location>
</feature>
<evidence type="ECO:0000256" key="2">
    <source>
        <dbReference type="SAM" id="MobiDB-lite"/>
    </source>
</evidence>
<feature type="compositionally biased region" description="Polar residues" evidence="2">
    <location>
        <begin position="1"/>
        <end position="25"/>
    </location>
</feature>
<protein>
    <submittedName>
        <fullName evidence="3">Uncharacterized protein</fullName>
    </submittedName>
</protein>
<evidence type="ECO:0000256" key="1">
    <source>
        <dbReference type="SAM" id="Coils"/>
    </source>
</evidence>
<feature type="compositionally biased region" description="Polar residues" evidence="2">
    <location>
        <begin position="87"/>
        <end position="100"/>
    </location>
</feature>
<comment type="caution">
    <text evidence="3">The sequence shown here is derived from an EMBL/GenBank/DDBJ whole genome shotgun (WGS) entry which is preliminary data.</text>
</comment>
<organism evidence="3 4">
    <name type="scientific">Gomphillus americanus</name>
    <dbReference type="NCBI Taxonomy" id="1940652"/>
    <lineage>
        <taxon>Eukaryota</taxon>
        <taxon>Fungi</taxon>
        <taxon>Dikarya</taxon>
        <taxon>Ascomycota</taxon>
        <taxon>Pezizomycotina</taxon>
        <taxon>Lecanoromycetes</taxon>
        <taxon>OSLEUM clade</taxon>
        <taxon>Ostropomycetidae</taxon>
        <taxon>Ostropales</taxon>
        <taxon>Graphidaceae</taxon>
        <taxon>Gomphilloideae</taxon>
        <taxon>Gomphillus</taxon>
    </lineage>
</organism>
<dbReference type="Proteomes" id="UP000664169">
    <property type="component" value="Unassembled WGS sequence"/>
</dbReference>
<feature type="region of interest" description="Disordered" evidence="2">
    <location>
        <begin position="255"/>
        <end position="285"/>
    </location>
</feature>
<dbReference type="EMBL" id="CAJPDQ010000001">
    <property type="protein sequence ID" value="CAF9903122.1"/>
    <property type="molecule type" value="Genomic_DNA"/>
</dbReference>
<gene>
    <name evidence="3" type="ORF">GOMPHAMPRED_000099</name>
</gene>
<feature type="region of interest" description="Disordered" evidence="2">
    <location>
        <begin position="74"/>
        <end position="118"/>
    </location>
</feature>
<reference evidence="3" key="1">
    <citation type="submission" date="2021-03" db="EMBL/GenBank/DDBJ databases">
        <authorList>
            <person name="Tagirdzhanova G."/>
        </authorList>
    </citation>
    <scope>NUCLEOTIDE SEQUENCE</scope>
</reference>
<dbReference type="OrthoDB" id="3905365at2759"/>
<feature type="compositionally biased region" description="Polar residues" evidence="2">
    <location>
        <begin position="465"/>
        <end position="476"/>
    </location>
</feature>
<proteinExistence type="predicted"/>
<evidence type="ECO:0000313" key="3">
    <source>
        <dbReference type="EMBL" id="CAF9903122.1"/>
    </source>
</evidence>
<feature type="region of interest" description="Disordered" evidence="2">
    <location>
        <begin position="433"/>
        <end position="477"/>
    </location>
</feature>
<name>A0A8H3EFQ1_9LECA</name>
<accession>A0A8H3EFQ1</accession>
<keyword evidence="1" id="KW-0175">Coiled coil</keyword>
<dbReference type="AlphaFoldDB" id="A0A8H3EFQ1"/>
<feature type="region of interest" description="Disordered" evidence="2">
    <location>
        <begin position="1"/>
        <end position="31"/>
    </location>
</feature>